<proteinExistence type="predicted"/>
<dbReference type="Proteomes" id="UP000343335">
    <property type="component" value="Unassembled WGS sequence"/>
</dbReference>
<accession>A0A5E4XEU6</accession>
<sequence>MVVGRGGNGLSRSPFFIRQIFAICQGMGAVRALDAYFVSLPEGGGTVLL</sequence>
<dbReference type="AlphaFoldDB" id="A0A5E4XEU6"/>
<evidence type="ECO:0000313" key="1">
    <source>
        <dbReference type="EMBL" id="VVE34813.1"/>
    </source>
</evidence>
<reference evidence="1 2" key="1">
    <citation type="submission" date="2019-08" db="EMBL/GenBank/DDBJ databases">
        <authorList>
            <person name="Peeters C."/>
        </authorList>
    </citation>
    <scope>NUCLEOTIDE SEQUENCE [LARGE SCALE GENOMIC DNA]</scope>
    <source>
        <strain evidence="1 2">LMG 31010</strain>
    </source>
</reference>
<organism evidence="1 2">
    <name type="scientific">Pandoraea commovens</name>
    <dbReference type="NCBI Taxonomy" id="2508289"/>
    <lineage>
        <taxon>Bacteria</taxon>
        <taxon>Pseudomonadati</taxon>
        <taxon>Pseudomonadota</taxon>
        <taxon>Betaproteobacteria</taxon>
        <taxon>Burkholderiales</taxon>
        <taxon>Burkholderiaceae</taxon>
        <taxon>Pandoraea</taxon>
    </lineage>
</organism>
<protein>
    <submittedName>
        <fullName evidence="1">Uncharacterized protein</fullName>
    </submittedName>
</protein>
<name>A0A5E4XEU6_9BURK</name>
<evidence type="ECO:0000313" key="2">
    <source>
        <dbReference type="Proteomes" id="UP000343335"/>
    </source>
</evidence>
<dbReference type="EMBL" id="CABPSA010000007">
    <property type="protein sequence ID" value="VVE34813.1"/>
    <property type="molecule type" value="Genomic_DNA"/>
</dbReference>
<gene>
    <name evidence="1" type="ORF">PCO31010_03859</name>
</gene>